<reference evidence="8" key="2">
    <citation type="submission" date="2021-09" db="EMBL/GenBank/DDBJ databases">
        <authorList>
            <person name="Gilroy R."/>
        </authorList>
    </citation>
    <scope>NUCLEOTIDE SEQUENCE</scope>
    <source>
        <strain evidence="8">CHK189-29639</strain>
    </source>
</reference>
<reference evidence="8" key="1">
    <citation type="journal article" date="2021" name="PeerJ">
        <title>Extensive microbial diversity within the chicken gut microbiome revealed by metagenomics and culture.</title>
        <authorList>
            <person name="Gilroy R."/>
            <person name="Ravi A."/>
            <person name="Getino M."/>
            <person name="Pursley I."/>
            <person name="Horton D.L."/>
            <person name="Alikhan N.F."/>
            <person name="Baker D."/>
            <person name="Gharbi K."/>
            <person name="Hall N."/>
            <person name="Watson M."/>
            <person name="Adriaenssens E.M."/>
            <person name="Foster-Nyarko E."/>
            <person name="Jarju S."/>
            <person name="Secka A."/>
            <person name="Antonio M."/>
            <person name="Oren A."/>
            <person name="Chaudhuri R.R."/>
            <person name="La Ragione R."/>
            <person name="Hildebrand F."/>
            <person name="Pallen M.J."/>
        </authorList>
    </citation>
    <scope>NUCLEOTIDE SEQUENCE</scope>
    <source>
        <strain evidence="8">CHK189-29639</strain>
    </source>
</reference>
<sequence>MTKKKSKKDKTTEISIDEFEEFKKWKDEQEKQRIANHVPVIYGYARVSTLEQKLDAQIDQLKKAGATQIVSEKYTGTTTKRPAFDKLIYKTLLKGDTLMVTKLDRFARNTAEALQTIDYLQKKHVKINVLNMGVFDNTPTGRLTFTIFSAFAQFERDLIVTRTREGKAYARAHDPNFHEGHPLKFNKAQIELAYELWNKGETHKMIYEKTGISPATQKRRFKQLKDEQKGQNEKA</sequence>
<dbReference type="InterPro" id="IPR050639">
    <property type="entry name" value="SSR_resolvase"/>
</dbReference>
<feature type="active site" description="O-(5'-phospho-DNA)-serine intermediate" evidence="5 6">
    <location>
        <position position="48"/>
    </location>
</feature>
<evidence type="ECO:0000256" key="5">
    <source>
        <dbReference type="PIRSR" id="PIRSR606118-50"/>
    </source>
</evidence>
<dbReference type="InterPro" id="IPR006119">
    <property type="entry name" value="Resolv_N"/>
</dbReference>
<evidence type="ECO:0000256" key="6">
    <source>
        <dbReference type="PROSITE-ProRule" id="PRU10137"/>
    </source>
</evidence>
<name>A0A921IBZ3_9LACO</name>
<dbReference type="PROSITE" id="PS00397">
    <property type="entry name" value="RECOMBINASES_1"/>
    <property type="match status" value="1"/>
</dbReference>
<keyword evidence="4" id="KW-0233">DNA recombination</keyword>
<dbReference type="CDD" id="cd03768">
    <property type="entry name" value="SR_ResInv"/>
    <property type="match status" value="1"/>
</dbReference>
<dbReference type="GO" id="GO:0015074">
    <property type="term" value="P:DNA integration"/>
    <property type="evidence" value="ECO:0007669"/>
    <property type="project" value="UniProtKB-KW"/>
</dbReference>
<dbReference type="Pfam" id="PF00239">
    <property type="entry name" value="Resolvase"/>
    <property type="match status" value="1"/>
</dbReference>
<comment type="caution">
    <text evidence="8">The sequence shown here is derived from an EMBL/GenBank/DDBJ whole genome shotgun (WGS) entry which is preliminary data.</text>
</comment>
<keyword evidence="3" id="KW-0238">DNA-binding</keyword>
<dbReference type="Proteomes" id="UP000759256">
    <property type="component" value="Unassembled WGS sequence"/>
</dbReference>
<accession>A0A921IBZ3</accession>
<organism evidence="8 9">
    <name type="scientific">Ligilactobacillus salivarius</name>
    <dbReference type="NCBI Taxonomy" id="1624"/>
    <lineage>
        <taxon>Bacteria</taxon>
        <taxon>Bacillati</taxon>
        <taxon>Bacillota</taxon>
        <taxon>Bacilli</taxon>
        <taxon>Lactobacillales</taxon>
        <taxon>Lactobacillaceae</taxon>
        <taxon>Ligilactobacillus</taxon>
    </lineage>
</organism>
<dbReference type="AlphaFoldDB" id="A0A921IBZ3"/>
<dbReference type="PANTHER" id="PTHR30461:SF26">
    <property type="entry name" value="RESOLVASE HOMOLOG YNEB"/>
    <property type="match status" value="1"/>
</dbReference>
<protein>
    <submittedName>
        <fullName evidence="8">Recombinase family protein</fullName>
    </submittedName>
</protein>
<dbReference type="PANTHER" id="PTHR30461">
    <property type="entry name" value="DNA-INVERTASE FROM LAMBDOID PROPHAGE"/>
    <property type="match status" value="1"/>
</dbReference>
<evidence type="ECO:0000256" key="1">
    <source>
        <dbReference type="ARBA" id="ARBA00009913"/>
    </source>
</evidence>
<evidence type="ECO:0000256" key="2">
    <source>
        <dbReference type="ARBA" id="ARBA00022908"/>
    </source>
</evidence>
<evidence type="ECO:0000259" key="7">
    <source>
        <dbReference type="PROSITE" id="PS51736"/>
    </source>
</evidence>
<evidence type="ECO:0000256" key="3">
    <source>
        <dbReference type="ARBA" id="ARBA00023125"/>
    </source>
</evidence>
<dbReference type="InterPro" id="IPR006118">
    <property type="entry name" value="Recombinase_CS"/>
</dbReference>
<comment type="similarity">
    <text evidence="1">Belongs to the site-specific recombinase resolvase family.</text>
</comment>
<proteinExistence type="inferred from homology"/>
<dbReference type="PROSITE" id="PS51736">
    <property type="entry name" value="RECOMBINASES_3"/>
    <property type="match status" value="1"/>
</dbReference>
<evidence type="ECO:0000256" key="4">
    <source>
        <dbReference type="ARBA" id="ARBA00023172"/>
    </source>
</evidence>
<evidence type="ECO:0000313" key="8">
    <source>
        <dbReference type="EMBL" id="HJG15190.1"/>
    </source>
</evidence>
<dbReference type="EMBL" id="DYVK01000033">
    <property type="protein sequence ID" value="HJG15190.1"/>
    <property type="molecule type" value="Genomic_DNA"/>
</dbReference>
<gene>
    <name evidence="8" type="ORF">K8V06_03490</name>
</gene>
<dbReference type="GO" id="GO:0000150">
    <property type="term" value="F:DNA strand exchange activity"/>
    <property type="evidence" value="ECO:0007669"/>
    <property type="project" value="InterPro"/>
</dbReference>
<dbReference type="SUPFAM" id="SSF53041">
    <property type="entry name" value="Resolvase-like"/>
    <property type="match status" value="1"/>
</dbReference>
<keyword evidence="2" id="KW-0229">DNA integration</keyword>
<feature type="domain" description="Resolvase/invertase-type recombinase catalytic" evidence="7">
    <location>
        <begin position="40"/>
        <end position="174"/>
    </location>
</feature>
<dbReference type="SMART" id="SM00857">
    <property type="entry name" value="Resolvase"/>
    <property type="match status" value="1"/>
</dbReference>
<evidence type="ECO:0000313" key="9">
    <source>
        <dbReference type="Proteomes" id="UP000759256"/>
    </source>
</evidence>
<dbReference type="Gene3D" id="3.40.50.1390">
    <property type="entry name" value="Resolvase, N-terminal catalytic domain"/>
    <property type="match status" value="1"/>
</dbReference>
<dbReference type="InterPro" id="IPR036162">
    <property type="entry name" value="Resolvase-like_N_sf"/>
</dbReference>
<dbReference type="GO" id="GO:0003677">
    <property type="term" value="F:DNA binding"/>
    <property type="evidence" value="ECO:0007669"/>
    <property type="project" value="UniProtKB-KW"/>
</dbReference>